<name>A0A895XVG7_9ACTN</name>
<organism evidence="1 2">
    <name type="scientific">Natronoglycomyces albus</name>
    <dbReference type="NCBI Taxonomy" id="2811108"/>
    <lineage>
        <taxon>Bacteria</taxon>
        <taxon>Bacillati</taxon>
        <taxon>Actinomycetota</taxon>
        <taxon>Actinomycetes</taxon>
        <taxon>Glycomycetales</taxon>
        <taxon>Glycomycetaceae</taxon>
        <taxon>Natronoglycomyces</taxon>
    </lineage>
</organism>
<protein>
    <submittedName>
        <fullName evidence="1">Uncharacterized protein</fullName>
    </submittedName>
</protein>
<accession>A0A895XVG7</accession>
<keyword evidence="2" id="KW-1185">Reference proteome</keyword>
<gene>
    <name evidence="1" type="ORF">JQS30_06325</name>
</gene>
<dbReference type="Proteomes" id="UP000662939">
    <property type="component" value="Chromosome"/>
</dbReference>
<dbReference type="EMBL" id="CP070496">
    <property type="protein sequence ID" value="QSB06516.1"/>
    <property type="molecule type" value="Genomic_DNA"/>
</dbReference>
<dbReference type="RefSeq" id="WP_213172527.1">
    <property type="nucleotide sequence ID" value="NZ_CP070496.1"/>
</dbReference>
<dbReference type="AlphaFoldDB" id="A0A895XVG7"/>
<evidence type="ECO:0000313" key="2">
    <source>
        <dbReference type="Proteomes" id="UP000662939"/>
    </source>
</evidence>
<reference evidence="1" key="1">
    <citation type="submission" date="2021-02" db="EMBL/GenBank/DDBJ databases">
        <title>Natronoglycomyces albus gen. nov., sp. nov, a haloalkaliphilic actinobacterium from a soda solonchak soil.</title>
        <authorList>
            <person name="Sorokin D.Y."/>
            <person name="Khijniak T.V."/>
            <person name="Zakharycheva A.P."/>
            <person name="Boueva O.V."/>
            <person name="Ariskina E.V."/>
            <person name="Hahnke R.L."/>
            <person name="Bunk B."/>
            <person name="Sproer C."/>
            <person name="Schumann P."/>
            <person name="Evtushenko L.I."/>
            <person name="Kublanov I.V."/>
        </authorList>
    </citation>
    <scope>NUCLEOTIDE SEQUENCE</scope>
    <source>
        <strain evidence="1">DSM 106290</strain>
    </source>
</reference>
<evidence type="ECO:0000313" key="1">
    <source>
        <dbReference type="EMBL" id="QSB06516.1"/>
    </source>
</evidence>
<dbReference type="KEGG" id="nav:JQS30_06325"/>
<proteinExistence type="predicted"/>
<sequence length="136" mass="15084">MNVTATEPTTVNVDRMLLECENDWASHLETLRDHITVSAEGHTLLAKCAGRTVRFRTRPGTFVASVDILKGPAQFSQLGNITNLQKRPYLKFSKGPHVIVICSEDRRVLRASGIAFWCAVQEFSAEVRSQPQVASS</sequence>